<comment type="caution">
    <text evidence="7">The sequence shown here is derived from an EMBL/GenBank/DDBJ whole genome shotgun (WGS) entry which is preliminary data.</text>
</comment>
<evidence type="ECO:0000256" key="4">
    <source>
        <dbReference type="ARBA" id="ARBA00023288"/>
    </source>
</evidence>
<evidence type="ECO:0000313" key="8">
    <source>
        <dbReference type="Proteomes" id="UP000316343"/>
    </source>
</evidence>
<evidence type="ECO:0000313" key="7">
    <source>
        <dbReference type="EMBL" id="TRD12842.1"/>
    </source>
</evidence>
<evidence type="ECO:0000256" key="3">
    <source>
        <dbReference type="ARBA" id="ARBA00015281"/>
    </source>
</evidence>
<dbReference type="InterPro" id="IPR008816">
    <property type="entry name" value="Gly_zipper_2TM_dom"/>
</dbReference>
<gene>
    <name evidence="7" type="ORF">FGU71_11155</name>
</gene>
<proteinExistence type="inferred from homology"/>
<dbReference type="Proteomes" id="UP000316343">
    <property type="component" value="Unassembled WGS sequence"/>
</dbReference>
<dbReference type="Pfam" id="PF05433">
    <property type="entry name" value="Rick_17kDa_Anti"/>
    <property type="match status" value="1"/>
</dbReference>
<accession>A0A547PFB3</accession>
<evidence type="ECO:0000256" key="2">
    <source>
        <dbReference type="ARBA" id="ARBA00008681"/>
    </source>
</evidence>
<dbReference type="AlphaFoldDB" id="A0A547PFB3"/>
<feature type="signal peptide" evidence="5">
    <location>
        <begin position="1"/>
        <end position="22"/>
    </location>
</feature>
<protein>
    <recommendedName>
        <fullName evidence="3">17 kDa surface antigen</fullName>
    </recommendedName>
</protein>
<sequence length="146" mass="15563">MKSLALIAAAGSLTALSVPSQAAEFIDIPITSAMSINASAGLTMDPPPHAKAYGKRAKDRNRRIYDDRGYYVEPRRISRADRVWRGRDGRYYCQRDNGTTGLIIGAGVGALAGSELARDKTLGAVLGGAVGALLGREIDRGSIRCR</sequence>
<keyword evidence="5" id="KW-0732">Signal</keyword>
<comment type="similarity">
    <text evidence="2">Belongs to the rickettsiale 17 kDa surface antigen family.</text>
</comment>
<organism evidence="7 8">
    <name type="scientific">Erythrobacter insulae</name>
    <dbReference type="NCBI Taxonomy" id="2584124"/>
    <lineage>
        <taxon>Bacteria</taxon>
        <taxon>Pseudomonadati</taxon>
        <taxon>Pseudomonadota</taxon>
        <taxon>Alphaproteobacteria</taxon>
        <taxon>Sphingomonadales</taxon>
        <taxon>Erythrobacteraceae</taxon>
        <taxon>Erythrobacter/Porphyrobacter group</taxon>
        <taxon>Erythrobacter</taxon>
    </lineage>
</organism>
<comment type="subcellular location">
    <subcellularLocation>
        <location evidence="1">Cell outer membrane</location>
        <topology evidence="1">Lipid-anchor</topology>
    </subcellularLocation>
</comment>
<feature type="domain" description="Glycine zipper 2TM" evidence="6">
    <location>
        <begin position="101"/>
        <end position="138"/>
    </location>
</feature>
<evidence type="ECO:0000256" key="5">
    <source>
        <dbReference type="SAM" id="SignalP"/>
    </source>
</evidence>
<keyword evidence="4" id="KW-0449">Lipoprotein</keyword>
<evidence type="ECO:0000256" key="1">
    <source>
        <dbReference type="ARBA" id="ARBA00004459"/>
    </source>
</evidence>
<reference evidence="7 8" key="1">
    <citation type="submission" date="2019-06" db="EMBL/GenBank/DDBJ databases">
        <title>Erythrobacter insulae sp. nov., isolated from a tidal flat.</title>
        <authorList>
            <person name="Yoon J.-H."/>
        </authorList>
    </citation>
    <scope>NUCLEOTIDE SEQUENCE [LARGE SCALE GENOMIC DNA]</scope>
    <source>
        <strain evidence="7 8">JBTF-M21</strain>
    </source>
</reference>
<dbReference type="GO" id="GO:0009279">
    <property type="term" value="C:cell outer membrane"/>
    <property type="evidence" value="ECO:0007669"/>
    <property type="project" value="UniProtKB-SubCell"/>
</dbReference>
<evidence type="ECO:0000259" key="6">
    <source>
        <dbReference type="Pfam" id="PF05433"/>
    </source>
</evidence>
<dbReference type="OrthoDB" id="7429177at2"/>
<keyword evidence="8" id="KW-1185">Reference proteome</keyword>
<feature type="chain" id="PRO_5022014300" description="17 kDa surface antigen" evidence="5">
    <location>
        <begin position="23"/>
        <end position="146"/>
    </location>
</feature>
<dbReference type="EMBL" id="VHJK01000001">
    <property type="protein sequence ID" value="TRD12842.1"/>
    <property type="molecule type" value="Genomic_DNA"/>
</dbReference>
<name>A0A547PFB3_9SPHN</name>